<accession>A0A8R7VDD9</accession>
<evidence type="ECO:0000313" key="1">
    <source>
        <dbReference type="EnsemblPlants" id="TuG1812G0700004915.01.T01.cds444480"/>
    </source>
</evidence>
<dbReference type="AlphaFoldDB" id="A0A8R7VDD9"/>
<keyword evidence="2" id="KW-1185">Reference proteome</keyword>
<evidence type="ECO:0000313" key="2">
    <source>
        <dbReference type="Proteomes" id="UP000015106"/>
    </source>
</evidence>
<dbReference type="Proteomes" id="UP000015106">
    <property type="component" value="Chromosome 7"/>
</dbReference>
<dbReference type="Gramene" id="TuG1812G0700004915.01.T01">
    <property type="protein sequence ID" value="TuG1812G0700004915.01.T01.cds444480"/>
    <property type="gene ID" value="TuG1812G0700004915.01"/>
</dbReference>
<reference evidence="1" key="2">
    <citation type="submission" date="2018-03" db="EMBL/GenBank/DDBJ databases">
        <title>The Triticum urartu genome reveals the dynamic nature of wheat genome evolution.</title>
        <authorList>
            <person name="Ling H."/>
            <person name="Ma B."/>
            <person name="Shi X."/>
            <person name="Liu H."/>
            <person name="Dong L."/>
            <person name="Sun H."/>
            <person name="Cao Y."/>
            <person name="Gao Q."/>
            <person name="Zheng S."/>
            <person name="Li Y."/>
            <person name="Yu Y."/>
            <person name="Du H."/>
            <person name="Qi M."/>
            <person name="Li Y."/>
            <person name="Yu H."/>
            <person name="Cui Y."/>
            <person name="Wang N."/>
            <person name="Chen C."/>
            <person name="Wu H."/>
            <person name="Zhao Y."/>
            <person name="Zhang J."/>
            <person name="Li Y."/>
            <person name="Zhou W."/>
            <person name="Zhang B."/>
            <person name="Hu W."/>
            <person name="Eijk M."/>
            <person name="Tang J."/>
            <person name="Witsenboer H."/>
            <person name="Zhao S."/>
            <person name="Li Z."/>
            <person name="Zhang A."/>
            <person name="Wang D."/>
            <person name="Liang C."/>
        </authorList>
    </citation>
    <scope>NUCLEOTIDE SEQUENCE [LARGE SCALE GENOMIC DNA]</scope>
    <source>
        <strain evidence="1">cv. G1812</strain>
    </source>
</reference>
<sequence length="146" mass="16744">MSTRVKHMGEISNELEAIRNEFAALGSKQQRIQTQLDEVNIRLDKVERFEEKIDTVENLVSKSAQIQGEMFKYLMEIETKITHPASPQGSPMMCLAQSVIRDPDKQQQAAEVIQELDKHLEELVQSKLQKFMSDATEVRETTQIPD</sequence>
<organism evidence="1 2">
    <name type="scientific">Triticum urartu</name>
    <name type="common">Red wild einkorn</name>
    <name type="synonym">Crithodium urartu</name>
    <dbReference type="NCBI Taxonomy" id="4572"/>
    <lineage>
        <taxon>Eukaryota</taxon>
        <taxon>Viridiplantae</taxon>
        <taxon>Streptophyta</taxon>
        <taxon>Embryophyta</taxon>
        <taxon>Tracheophyta</taxon>
        <taxon>Spermatophyta</taxon>
        <taxon>Magnoliopsida</taxon>
        <taxon>Liliopsida</taxon>
        <taxon>Poales</taxon>
        <taxon>Poaceae</taxon>
        <taxon>BOP clade</taxon>
        <taxon>Pooideae</taxon>
        <taxon>Triticodae</taxon>
        <taxon>Triticeae</taxon>
        <taxon>Triticinae</taxon>
        <taxon>Triticum</taxon>
    </lineage>
</organism>
<reference evidence="2" key="1">
    <citation type="journal article" date="2013" name="Nature">
        <title>Draft genome of the wheat A-genome progenitor Triticum urartu.</title>
        <authorList>
            <person name="Ling H.Q."/>
            <person name="Zhao S."/>
            <person name="Liu D."/>
            <person name="Wang J."/>
            <person name="Sun H."/>
            <person name="Zhang C."/>
            <person name="Fan H."/>
            <person name="Li D."/>
            <person name="Dong L."/>
            <person name="Tao Y."/>
            <person name="Gao C."/>
            <person name="Wu H."/>
            <person name="Li Y."/>
            <person name="Cui Y."/>
            <person name="Guo X."/>
            <person name="Zheng S."/>
            <person name="Wang B."/>
            <person name="Yu K."/>
            <person name="Liang Q."/>
            <person name="Yang W."/>
            <person name="Lou X."/>
            <person name="Chen J."/>
            <person name="Feng M."/>
            <person name="Jian J."/>
            <person name="Zhang X."/>
            <person name="Luo G."/>
            <person name="Jiang Y."/>
            <person name="Liu J."/>
            <person name="Wang Z."/>
            <person name="Sha Y."/>
            <person name="Zhang B."/>
            <person name="Wu H."/>
            <person name="Tang D."/>
            <person name="Shen Q."/>
            <person name="Xue P."/>
            <person name="Zou S."/>
            <person name="Wang X."/>
            <person name="Liu X."/>
            <person name="Wang F."/>
            <person name="Yang Y."/>
            <person name="An X."/>
            <person name="Dong Z."/>
            <person name="Zhang K."/>
            <person name="Zhang X."/>
            <person name="Luo M.C."/>
            <person name="Dvorak J."/>
            <person name="Tong Y."/>
            <person name="Wang J."/>
            <person name="Yang H."/>
            <person name="Li Z."/>
            <person name="Wang D."/>
            <person name="Zhang A."/>
            <person name="Wang J."/>
        </authorList>
    </citation>
    <scope>NUCLEOTIDE SEQUENCE</scope>
    <source>
        <strain evidence="2">cv. G1812</strain>
    </source>
</reference>
<dbReference type="EnsemblPlants" id="TuG1812G0700004915.01.T01">
    <property type="protein sequence ID" value="TuG1812G0700004915.01.T01.cds444480"/>
    <property type="gene ID" value="TuG1812G0700004915.01"/>
</dbReference>
<reference evidence="1" key="3">
    <citation type="submission" date="2022-06" db="UniProtKB">
        <authorList>
            <consortium name="EnsemblPlants"/>
        </authorList>
    </citation>
    <scope>IDENTIFICATION</scope>
</reference>
<proteinExistence type="predicted"/>
<name>A0A8R7VDD9_TRIUA</name>
<protein>
    <submittedName>
        <fullName evidence="1">Uncharacterized protein</fullName>
    </submittedName>
</protein>